<dbReference type="SFLD" id="SFLDG01129">
    <property type="entry name" value="C1.5:_HAD__Beta-PGM__Phosphata"/>
    <property type="match status" value="1"/>
</dbReference>
<proteinExistence type="predicted"/>
<dbReference type="Gene3D" id="1.10.150.240">
    <property type="entry name" value="Putative phosphatase, domain 2"/>
    <property type="match status" value="1"/>
</dbReference>
<keyword evidence="2" id="KW-1185">Reference proteome</keyword>
<sequence length="227" mass="23573">MTIRLADMDAAIFDFNGTLSDDEGVLTTVFTAMAAELGVPLTGAEYAASFLGRSDKEICAELLRRAGVVSDQLPSRVSQLLARLADSYNAAVAVEPTIGPAACALVRELHRRGRPLAVVTGASRTTVLPALTSVGLLELFGAVVTEEDVTVGKPDPEGLLLAVRMLGLPEGARVVVFEDSVPGLDAAQAAGMTPVGVRGSLSEAVAAKRGIRLVDALDPRLLDLLLG</sequence>
<keyword evidence="1" id="KW-0378">Hydrolase</keyword>
<dbReference type="AlphaFoldDB" id="F5XSI5"/>
<reference evidence="1 2" key="1">
    <citation type="submission" date="2011-05" db="EMBL/GenBank/DDBJ databases">
        <title>Whole genome sequence of Microlunatus phosphovorus NM-1.</title>
        <authorList>
            <person name="Hosoyama A."/>
            <person name="Sasaki K."/>
            <person name="Harada T."/>
            <person name="Igarashi R."/>
            <person name="Kawakoshi A."/>
            <person name="Sasagawa M."/>
            <person name="Fukada J."/>
            <person name="Nakamura S."/>
            <person name="Katano Y."/>
            <person name="Hanada S."/>
            <person name="Kamagata Y."/>
            <person name="Nakamura N."/>
            <person name="Yamazaki S."/>
            <person name="Fujita N."/>
        </authorList>
    </citation>
    <scope>NUCLEOTIDE SEQUENCE [LARGE SCALE GENOMIC DNA]</scope>
    <source>
        <strain evidence="2">ATCC 700054 / DSM 10555 / JCM 9379 / NBRC 101784 / NCIMB 13414 / VKM Ac-1990 / NM-1</strain>
    </source>
</reference>
<dbReference type="InterPro" id="IPR051806">
    <property type="entry name" value="HAD-like_SPP"/>
</dbReference>
<dbReference type="PRINTS" id="PR00413">
    <property type="entry name" value="HADHALOGNASE"/>
</dbReference>
<dbReference type="EMBL" id="AP012204">
    <property type="protein sequence ID" value="BAK34866.1"/>
    <property type="molecule type" value="Genomic_DNA"/>
</dbReference>
<protein>
    <submittedName>
        <fullName evidence="1">Putative hydrolase</fullName>
    </submittedName>
</protein>
<dbReference type="RefSeq" id="WP_013862746.1">
    <property type="nucleotide sequence ID" value="NC_015635.1"/>
</dbReference>
<dbReference type="PANTHER" id="PTHR43481:SF4">
    <property type="entry name" value="GLYCEROL-1-PHOSPHATE PHOSPHOHYDROLASE 1-RELATED"/>
    <property type="match status" value="1"/>
</dbReference>
<dbReference type="NCBIfam" id="TIGR01509">
    <property type="entry name" value="HAD-SF-IA-v3"/>
    <property type="match status" value="1"/>
</dbReference>
<organism evidence="1 2">
    <name type="scientific">Microlunatus phosphovorus (strain ATCC 700054 / DSM 10555 / JCM 9379 / NBRC 101784 / NCIMB 13414 / VKM Ac-1990 / NM-1)</name>
    <dbReference type="NCBI Taxonomy" id="1032480"/>
    <lineage>
        <taxon>Bacteria</taxon>
        <taxon>Bacillati</taxon>
        <taxon>Actinomycetota</taxon>
        <taxon>Actinomycetes</taxon>
        <taxon>Propionibacteriales</taxon>
        <taxon>Propionibacteriaceae</taxon>
        <taxon>Microlunatus</taxon>
    </lineage>
</organism>
<dbReference type="HOGENOM" id="CLU_045011_19_3_11"/>
<dbReference type="SFLD" id="SFLDS00003">
    <property type="entry name" value="Haloacid_Dehalogenase"/>
    <property type="match status" value="1"/>
</dbReference>
<dbReference type="KEGG" id="mph:MLP_18520"/>
<evidence type="ECO:0000313" key="1">
    <source>
        <dbReference type="EMBL" id="BAK34866.1"/>
    </source>
</evidence>
<name>F5XSI5_MICPN</name>
<dbReference type="InterPro" id="IPR023214">
    <property type="entry name" value="HAD_sf"/>
</dbReference>
<dbReference type="OrthoDB" id="9797743at2"/>
<dbReference type="GO" id="GO:0050308">
    <property type="term" value="F:sugar-phosphatase activity"/>
    <property type="evidence" value="ECO:0007669"/>
    <property type="project" value="TreeGrafter"/>
</dbReference>
<dbReference type="SUPFAM" id="SSF56784">
    <property type="entry name" value="HAD-like"/>
    <property type="match status" value="1"/>
</dbReference>
<dbReference type="InterPro" id="IPR023198">
    <property type="entry name" value="PGP-like_dom2"/>
</dbReference>
<dbReference type="Proteomes" id="UP000007947">
    <property type="component" value="Chromosome"/>
</dbReference>
<evidence type="ECO:0000313" key="2">
    <source>
        <dbReference type="Proteomes" id="UP000007947"/>
    </source>
</evidence>
<dbReference type="Pfam" id="PF00702">
    <property type="entry name" value="Hydrolase"/>
    <property type="match status" value="1"/>
</dbReference>
<gene>
    <name evidence="1" type="ordered locus">MLP_18520</name>
</gene>
<dbReference type="InterPro" id="IPR036412">
    <property type="entry name" value="HAD-like_sf"/>
</dbReference>
<dbReference type="eggNOG" id="COG0637">
    <property type="taxonomic scope" value="Bacteria"/>
</dbReference>
<dbReference type="Gene3D" id="3.40.50.1000">
    <property type="entry name" value="HAD superfamily/HAD-like"/>
    <property type="match status" value="1"/>
</dbReference>
<dbReference type="InterPro" id="IPR006439">
    <property type="entry name" value="HAD-SF_hydro_IA"/>
</dbReference>
<accession>F5XSI5</accession>
<dbReference type="STRING" id="1032480.MLP_18520"/>
<dbReference type="PANTHER" id="PTHR43481">
    <property type="entry name" value="FRUCTOSE-1-PHOSPHATE PHOSPHATASE"/>
    <property type="match status" value="1"/>
</dbReference>